<dbReference type="Gene3D" id="3.50.30.30">
    <property type="match status" value="1"/>
</dbReference>
<dbReference type="Gene3D" id="3.40.630.10">
    <property type="entry name" value="Zn peptidases"/>
    <property type="match status" value="1"/>
</dbReference>
<sequence length="586" mass="65549">MNGAARGKNLVYANFGRDQDYQKLIELKINVTDCIVLTKYGMGGRGGKVRMAEKYKAAGILIYGDPRQYAPVLSEKFPDGRWLSDDGVQRGSIIGGEGVPEGDPMSGGYPAKSWAYRPDDVLEVKGISKIPAQPIAASDAEKLLEYLGGAEVTDDHWVGYLNTTYRYGPLENSSLTVDLVVNNENKITDIRNVCGFMKGKYEPDRYVMLGNHVDAWVNGAVDATSGTTVMMEIARALGEKHKTGWRPRRSIMLCGWDGEESGLIGSVEHVEEYYSQLKDKAIAYINIDSAVAGNNSLLTAASPLLHDLMFDVHKKVSDPYRDETVFDRCMIHYKDTDYNKTHKIYSLGAGSDYFAFYKFTGIPSIDMSYRQSDLDQIYNTSYYPQYHTFHDTIFWMEHFVDKDYKVHLTVARVGLLYLLKLADNPLIPFTMQRYVDALNRGVTSLKSTMKKDGGLGEAKISELVKPLDDGVKSFSKAVASMTKYIASVKKDKEKLNNPMFVRMLNDKLMQLEKGFAYPGGVPGRPQLKHYIMTSSSNSKYRDCPLPALSDLIPALKNGEFKEFKIQMSITTSLVRAVADSLMVDLP</sequence>
<dbReference type="CDD" id="cd08022">
    <property type="entry name" value="M28_PSMA_like"/>
    <property type="match status" value="1"/>
</dbReference>
<evidence type="ECO:0000259" key="2">
    <source>
        <dbReference type="Pfam" id="PF04253"/>
    </source>
</evidence>
<dbReference type="FunFam" id="3.40.630.10:FF:000101">
    <property type="entry name" value="N-acetylated alpha-linked acidic dipeptidase like 1"/>
    <property type="match status" value="1"/>
</dbReference>
<dbReference type="PANTHER" id="PTHR10404">
    <property type="entry name" value="N-ACETYLATED-ALPHA-LINKED ACIDIC DIPEPTIDASE"/>
    <property type="match status" value="1"/>
</dbReference>
<dbReference type="InterPro" id="IPR046450">
    <property type="entry name" value="PA_dom_sf"/>
</dbReference>
<dbReference type="SUPFAM" id="SSF52025">
    <property type="entry name" value="PA domain"/>
    <property type="match status" value="1"/>
</dbReference>
<dbReference type="OrthoDB" id="5841748at2759"/>
<organism evidence="4 5">
    <name type="scientific">Clytia hemisphaerica</name>
    <dbReference type="NCBI Taxonomy" id="252671"/>
    <lineage>
        <taxon>Eukaryota</taxon>
        <taxon>Metazoa</taxon>
        <taxon>Cnidaria</taxon>
        <taxon>Hydrozoa</taxon>
        <taxon>Hydroidolina</taxon>
        <taxon>Leptothecata</taxon>
        <taxon>Obeliida</taxon>
        <taxon>Clytiidae</taxon>
        <taxon>Clytia</taxon>
    </lineage>
</organism>
<accession>A0A7M5TTR5</accession>
<feature type="domain" description="Peptidase M28" evidence="3">
    <location>
        <begin position="192"/>
        <end position="393"/>
    </location>
</feature>
<dbReference type="EnsemblMetazoa" id="CLYHEMT001753.2">
    <property type="protein sequence ID" value="CLYHEMP001753.2"/>
    <property type="gene ID" value="CLYHEMG001753"/>
</dbReference>
<dbReference type="InterPro" id="IPR039373">
    <property type="entry name" value="Peptidase_M28B"/>
</dbReference>
<dbReference type="Gene3D" id="1.20.930.40">
    <property type="entry name" value="Transferrin receptor-like, dimerisation domain"/>
    <property type="match status" value="1"/>
</dbReference>
<dbReference type="SUPFAM" id="SSF53187">
    <property type="entry name" value="Zn-dependent exopeptidases"/>
    <property type="match status" value="1"/>
</dbReference>
<dbReference type="SUPFAM" id="SSF47672">
    <property type="entry name" value="Transferrin receptor-like dimerisation domain"/>
    <property type="match status" value="1"/>
</dbReference>
<dbReference type="InterPro" id="IPR007365">
    <property type="entry name" value="TFR-like_dimer_dom"/>
</dbReference>
<evidence type="ECO:0000259" key="3">
    <source>
        <dbReference type="Pfam" id="PF04389"/>
    </source>
</evidence>
<evidence type="ECO:0000256" key="1">
    <source>
        <dbReference type="ARBA" id="ARBA00005634"/>
    </source>
</evidence>
<dbReference type="GO" id="GO:0004180">
    <property type="term" value="F:carboxypeptidase activity"/>
    <property type="evidence" value="ECO:0007669"/>
    <property type="project" value="TreeGrafter"/>
</dbReference>
<comment type="similarity">
    <text evidence="1">Belongs to the peptidase M28 family. M28B subfamily.</text>
</comment>
<dbReference type="InterPro" id="IPR036757">
    <property type="entry name" value="TFR-like_dimer_dom_sf"/>
</dbReference>
<reference evidence="4" key="1">
    <citation type="submission" date="2021-01" db="UniProtKB">
        <authorList>
            <consortium name="EnsemblMetazoa"/>
        </authorList>
    </citation>
    <scope>IDENTIFICATION</scope>
</reference>
<dbReference type="AlphaFoldDB" id="A0A7M5TTR5"/>
<dbReference type="Pfam" id="PF04389">
    <property type="entry name" value="Peptidase_M28"/>
    <property type="match status" value="1"/>
</dbReference>
<evidence type="ECO:0000313" key="5">
    <source>
        <dbReference type="Proteomes" id="UP000594262"/>
    </source>
</evidence>
<dbReference type="PANTHER" id="PTHR10404:SF46">
    <property type="entry name" value="VACUOLAR PROTEIN SORTING-ASSOCIATED PROTEIN 70"/>
    <property type="match status" value="1"/>
</dbReference>
<dbReference type="Proteomes" id="UP000594262">
    <property type="component" value="Unplaced"/>
</dbReference>
<keyword evidence="5" id="KW-1185">Reference proteome</keyword>
<dbReference type="InterPro" id="IPR007484">
    <property type="entry name" value="Peptidase_M28"/>
</dbReference>
<name>A0A7M5TTR5_9CNID</name>
<feature type="domain" description="Transferrin receptor-like dimerisation" evidence="2">
    <location>
        <begin position="464"/>
        <end position="581"/>
    </location>
</feature>
<protein>
    <submittedName>
        <fullName evidence="4">Uncharacterized protein</fullName>
    </submittedName>
</protein>
<dbReference type="Pfam" id="PF04253">
    <property type="entry name" value="TFR_dimer"/>
    <property type="match status" value="1"/>
</dbReference>
<proteinExistence type="inferred from homology"/>
<evidence type="ECO:0000313" key="4">
    <source>
        <dbReference type="EnsemblMetazoa" id="CLYHEMP001753.2"/>
    </source>
</evidence>